<dbReference type="Proteomes" id="UP000442694">
    <property type="component" value="Unassembled WGS sequence"/>
</dbReference>
<protein>
    <submittedName>
        <fullName evidence="2">PQQ-binding-like beta-propeller repeat protein</fullName>
    </submittedName>
</protein>
<dbReference type="InterPro" id="IPR018391">
    <property type="entry name" value="PQQ_b-propeller_rpt"/>
</dbReference>
<dbReference type="PANTHER" id="PTHR34512:SF30">
    <property type="entry name" value="OUTER MEMBRANE PROTEIN ASSEMBLY FACTOR BAMB"/>
    <property type="match status" value="1"/>
</dbReference>
<dbReference type="InterPro" id="IPR015943">
    <property type="entry name" value="WD40/YVTN_repeat-like_dom_sf"/>
</dbReference>
<dbReference type="InterPro" id="IPR011047">
    <property type="entry name" value="Quinoprotein_ADH-like_sf"/>
</dbReference>
<dbReference type="AlphaFoldDB" id="A0A833N4F8"/>
<evidence type="ECO:0000313" key="2">
    <source>
        <dbReference type="EMBL" id="KAB8027750.1"/>
    </source>
</evidence>
<comment type="caution">
    <text evidence="2">The sequence shown here is derived from an EMBL/GenBank/DDBJ whole genome shotgun (WGS) entry which is preliminary data.</text>
</comment>
<keyword evidence="3" id="KW-1185">Reference proteome</keyword>
<dbReference type="EMBL" id="WFLN01000011">
    <property type="protein sequence ID" value="KAB8027750.1"/>
    <property type="molecule type" value="Genomic_DNA"/>
</dbReference>
<dbReference type="SMART" id="SM00564">
    <property type="entry name" value="PQQ"/>
    <property type="match status" value="4"/>
</dbReference>
<reference evidence="2 3" key="1">
    <citation type="submission" date="2019-10" db="EMBL/GenBank/DDBJ databases">
        <title>New genus of Silvanigrellaceae.</title>
        <authorList>
            <person name="Pitt A."/>
            <person name="Hahn M.W."/>
        </authorList>
    </citation>
    <scope>NUCLEOTIDE SEQUENCE [LARGE SCALE GENOMIC DNA]</scope>
    <source>
        <strain evidence="2 3">33A1-SZDP</strain>
    </source>
</reference>
<dbReference type="Pfam" id="PF13360">
    <property type="entry name" value="PQQ_2"/>
    <property type="match status" value="1"/>
</dbReference>
<dbReference type="InterPro" id="IPR002372">
    <property type="entry name" value="PQQ_rpt_dom"/>
</dbReference>
<feature type="domain" description="Pyrrolo-quinoline quinone repeat" evidence="1">
    <location>
        <begin position="221"/>
        <end position="408"/>
    </location>
</feature>
<name>A0A833N4F8_9BACT</name>
<gene>
    <name evidence="2" type="ORF">GCL57_14170</name>
</gene>
<dbReference type="RefSeq" id="WP_152214012.1">
    <property type="nucleotide sequence ID" value="NZ_WFLN01000011.1"/>
</dbReference>
<dbReference type="Gene3D" id="2.130.10.10">
    <property type="entry name" value="YVTN repeat-like/Quinoprotein amine dehydrogenase"/>
    <property type="match status" value="1"/>
</dbReference>
<accession>A0A833N4F8</accession>
<dbReference type="PANTHER" id="PTHR34512">
    <property type="entry name" value="CELL SURFACE PROTEIN"/>
    <property type="match status" value="1"/>
</dbReference>
<evidence type="ECO:0000313" key="3">
    <source>
        <dbReference type="Proteomes" id="UP000442694"/>
    </source>
</evidence>
<proteinExistence type="predicted"/>
<organism evidence="2 3">
    <name type="scientific">Fluviispira multicolorata</name>
    <dbReference type="NCBI Taxonomy" id="2654512"/>
    <lineage>
        <taxon>Bacteria</taxon>
        <taxon>Pseudomonadati</taxon>
        <taxon>Bdellovibrionota</taxon>
        <taxon>Oligoflexia</taxon>
        <taxon>Silvanigrellales</taxon>
        <taxon>Silvanigrellaceae</taxon>
        <taxon>Fluviispira</taxon>
    </lineage>
</organism>
<dbReference type="SUPFAM" id="SSF50998">
    <property type="entry name" value="Quinoprotein alcohol dehydrogenase-like"/>
    <property type="match status" value="1"/>
</dbReference>
<evidence type="ECO:0000259" key="1">
    <source>
        <dbReference type="Pfam" id="PF13360"/>
    </source>
</evidence>
<sequence length="494" mass="53984">MNFLKICYVSVALSINGTVIAHPEIKLIKSHSEVQEVIGGYSPGQWISSSVLPTVVIPFKRTFSQFGGLTSENLFSLENQKEIKKSENNKTFLGIVKKNNFLIPRPICGASPDTNTINCFDLNKNAQYFASYPIPGALSTTPVFSDNSWLFGTTKGFLFKVEANPENAYLPKLGHENINFWGAYSRKQMSSFRPKPVYTEGGKISPASSNNLINKAALPSGIKWVFPASSELMGTPIVKNGFVYSFSASEYLQAIDWNTGKLAWATRLAPDSNLRMSSNALVVTSSDVIVGTELGTVLFLNPKSGAIFWSWQIPSANEEQRSKTKLPSGPDRFSGIIALPFVYKRNVIVSNAESMTQNLSLDSRAAIWSYPLGSVAQAKVYKDNVILGSVNGKIVSLNAVSGKENWTTEVLKDSSPIISLFLTKSGVILASSSRGQVFMVDPANGKILAQNLPIGEVNGEFFPGYDKAEACLSFSQEGFRCFYAKVTKENLSET</sequence>